<dbReference type="Proteomes" id="UP001610563">
    <property type="component" value="Unassembled WGS sequence"/>
</dbReference>
<keyword evidence="1" id="KW-0732">Signal</keyword>
<protein>
    <submittedName>
        <fullName evidence="2">Uncharacterized protein</fullName>
    </submittedName>
</protein>
<dbReference type="PROSITE" id="PS00430">
    <property type="entry name" value="TONB_DEPENDENT_REC_1"/>
    <property type="match status" value="1"/>
</dbReference>
<dbReference type="InterPro" id="IPR010916">
    <property type="entry name" value="TonB_box_CS"/>
</dbReference>
<reference evidence="2 3" key="1">
    <citation type="submission" date="2024-07" db="EMBL/GenBank/DDBJ databases">
        <title>Section-level genome sequencing and comparative genomics of Aspergillus sections Usti and Cavernicolus.</title>
        <authorList>
            <consortium name="Lawrence Berkeley National Laboratory"/>
            <person name="Nybo J.L."/>
            <person name="Vesth T.C."/>
            <person name="Theobald S."/>
            <person name="Frisvad J.C."/>
            <person name="Larsen T.O."/>
            <person name="Kjaerboelling I."/>
            <person name="Rothschild-Mancinelli K."/>
            <person name="Lyhne E.K."/>
            <person name="Kogle M.E."/>
            <person name="Barry K."/>
            <person name="Clum A."/>
            <person name="Na H."/>
            <person name="Ledsgaard L."/>
            <person name="Lin J."/>
            <person name="Lipzen A."/>
            <person name="Kuo A."/>
            <person name="Riley R."/>
            <person name="Mondo S."/>
            <person name="Labutti K."/>
            <person name="Haridas S."/>
            <person name="Pangalinan J."/>
            <person name="Salamov A.A."/>
            <person name="Simmons B.A."/>
            <person name="Magnuson J.K."/>
            <person name="Chen J."/>
            <person name="Drula E."/>
            <person name="Henrissat B."/>
            <person name="Wiebenga A."/>
            <person name="Lubbers R.J."/>
            <person name="Gomes A.C."/>
            <person name="Makela M.R."/>
            <person name="Stajich J."/>
            <person name="Grigoriev I.V."/>
            <person name="Mortensen U.H."/>
            <person name="De Vries R.P."/>
            <person name="Baker S.E."/>
            <person name="Andersen M.R."/>
        </authorList>
    </citation>
    <scope>NUCLEOTIDE SEQUENCE [LARGE SCALE GENOMIC DNA]</scope>
    <source>
        <strain evidence="2 3">CBS 209.92</strain>
    </source>
</reference>
<proteinExistence type="predicted"/>
<feature type="chain" id="PRO_5046540247" evidence="1">
    <location>
        <begin position="21"/>
        <end position="160"/>
    </location>
</feature>
<keyword evidence="3" id="KW-1185">Reference proteome</keyword>
<evidence type="ECO:0000313" key="3">
    <source>
        <dbReference type="Proteomes" id="UP001610563"/>
    </source>
</evidence>
<sequence>MLSLKTATLLLATLAPLISATPLPDAETETVTVTANPINSLEERATGIKLNVYHSGSCDRDYESSASGWVFAGECKNLEAGTYGAKPVDVDYSWPESCVFKFWEKANCHGKATVHRVKDYEHIGSINWGLFDGWYNCIPVANKKSGFYLGEGAASVLMTC</sequence>
<feature type="signal peptide" evidence="1">
    <location>
        <begin position="1"/>
        <end position="20"/>
    </location>
</feature>
<name>A0ABR4FNM2_9EURO</name>
<dbReference type="EMBL" id="JBFTWV010000163">
    <property type="protein sequence ID" value="KAL2784868.1"/>
    <property type="molecule type" value="Genomic_DNA"/>
</dbReference>
<gene>
    <name evidence="2" type="ORF">BJX66DRAFT_343599</name>
</gene>
<accession>A0ABR4FNM2</accession>
<evidence type="ECO:0000256" key="1">
    <source>
        <dbReference type="SAM" id="SignalP"/>
    </source>
</evidence>
<comment type="caution">
    <text evidence="2">The sequence shown here is derived from an EMBL/GenBank/DDBJ whole genome shotgun (WGS) entry which is preliminary data.</text>
</comment>
<organism evidence="2 3">
    <name type="scientific">Aspergillus keveii</name>
    <dbReference type="NCBI Taxonomy" id="714993"/>
    <lineage>
        <taxon>Eukaryota</taxon>
        <taxon>Fungi</taxon>
        <taxon>Dikarya</taxon>
        <taxon>Ascomycota</taxon>
        <taxon>Pezizomycotina</taxon>
        <taxon>Eurotiomycetes</taxon>
        <taxon>Eurotiomycetidae</taxon>
        <taxon>Eurotiales</taxon>
        <taxon>Aspergillaceae</taxon>
        <taxon>Aspergillus</taxon>
        <taxon>Aspergillus subgen. Nidulantes</taxon>
    </lineage>
</organism>
<evidence type="ECO:0000313" key="2">
    <source>
        <dbReference type="EMBL" id="KAL2784868.1"/>
    </source>
</evidence>